<reference evidence="2 3" key="1">
    <citation type="submission" date="2024-01" db="EMBL/GenBank/DDBJ databases">
        <title>Genome assemblies of Stephania.</title>
        <authorList>
            <person name="Yang L."/>
        </authorList>
    </citation>
    <scope>NUCLEOTIDE SEQUENCE [LARGE SCALE GENOMIC DNA]</scope>
    <source>
        <strain evidence="2">QJT</strain>
        <tissue evidence="2">Leaf</tissue>
    </source>
</reference>
<organism evidence="2 3">
    <name type="scientific">Stephania japonica</name>
    <dbReference type="NCBI Taxonomy" id="461633"/>
    <lineage>
        <taxon>Eukaryota</taxon>
        <taxon>Viridiplantae</taxon>
        <taxon>Streptophyta</taxon>
        <taxon>Embryophyta</taxon>
        <taxon>Tracheophyta</taxon>
        <taxon>Spermatophyta</taxon>
        <taxon>Magnoliopsida</taxon>
        <taxon>Ranunculales</taxon>
        <taxon>Menispermaceae</taxon>
        <taxon>Menispermoideae</taxon>
        <taxon>Cissampelideae</taxon>
        <taxon>Stephania</taxon>
    </lineage>
</organism>
<sequence length="112" mass="12176">MERWVVDDGGHGGVDAESEIWLRRFKRRPRRAPLGGPLLSQSRPRRGGEAGWFPSPLHSHSFLQGDRPERQTLWPAAGGPLQRVEAMEGGGGRGRRGETTVNGGETSSPLPG</sequence>
<dbReference type="Proteomes" id="UP001417504">
    <property type="component" value="Unassembled WGS sequence"/>
</dbReference>
<keyword evidence="3" id="KW-1185">Reference proteome</keyword>
<accession>A0AAP0JQE4</accession>
<name>A0AAP0JQE4_9MAGN</name>
<comment type="caution">
    <text evidence="2">The sequence shown here is derived from an EMBL/GenBank/DDBJ whole genome shotgun (WGS) entry which is preliminary data.</text>
</comment>
<protein>
    <submittedName>
        <fullName evidence="2">Uncharacterized protein</fullName>
    </submittedName>
</protein>
<evidence type="ECO:0000256" key="1">
    <source>
        <dbReference type="SAM" id="MobiDB-lite"/>
    </source>
</evidence>
<evidence type="ECO:0000313" key="3">
    <source>
        <dbReference type="Proteomes" id="UP001417504"/>
    </source>
</evidence>
<evidence type="ECO:0000313" key="2">
    <source>
        <dbReference type="EMBL" id="KAK9137145.1"/>
    </source>
</evidence>
<feature type="region of interest" description="Disordered" evidence="1">
    <location>
        <begin position="31"/>
        <end position="112"/>
    </location>
</feature>
<proteinExistence type="predicted"/>
<gene>
    <name evidence="2" type="ORF">Sjap_007739</name>
</gene>
<dbReference type="EMBL" id="JBBNAE010000003">
    <property type="protein sequence ID" value="KAK9137145.1"/>
    <property type="molecule type" value="Genomic_DNA"/>
</dbReference>
<dbReference type="AlphaFoldDB" id="A0AAP0JQE4"/>